<name>A0A1Y1UWQ7_9FUNG</name>
<organism evidence="1 2">
    <name type="scientific">Anaeromyces robustus</name>
    <dbReference type="NCBI Taxonomy" id="1754192"/>
    <lineage>
        <taxon>Eukaryota</taxon>
        <taxon>Fungi</taxon>
        <taxon>Fungi incertae sedis</taxon>
        <taxon>Chytridiomycota</taxon>
        <taxon>Chytridiomycota incertae sedis</taxon>
        <taxon>Neocallimastigomycetes</taxon>
        <taxon>Neocallimastigales</taxon>
        <taxon>Neocallimastigaceae</taxon>
        <taxon>Anaeromyces</taxon>
    </lineage>
</organism>
<keyword evidence="2" id="KW-1185">Reference proteome</keyword>
<reference evidence="1 2" key="2">
    <citation type="submission" date="2016-08" db="EMBL/GenBank/DDBJ databases">
        <title>Pervasive Adenine N6-methylation of Active Genes in Fungi.</title>
        <authorList>
            <consortium name="DOE Joint Genome Institute"/>
            <person name="Mondo S.J."/>
            <person name="Dannebaum R.O."/>
            <person name="Kuo R.C."/>
            <person name="Labutti K."/>
            <person name="Haridas S."/>
            <person name="Kuo A."/>
            <person name="Salamov A."/>
            <person name="Ahrendt S.R."/>
            <person name="Lipzen A."/>
            <person name="Sullivan W."/>
            <person name="Andreopoulos W.B."/>
            <person name="Clum A."/>
            <person name="Lindquist E."/>
            <person name="Daum C."/>
            <person name="Ramamoorthy G.K."/>
            <person name="Gryganskyi A."/>
            <person name="Culley D."/>
            <person name="Magnuson J.K."/>
            <person name="James T.Y."/>
            <person name="O'Malley M.A."/>
            <person name="Stajich J.E."/>
            <person name="Spatafora J.W."/>
            <person name="Visel A."/>
            <person name="Grigoriev I.V."/>
        </authorList>
    </citation>
    <scope>NUCLEOTIDE SEQUENCE [LARGE SCALE GENOMIC DNA]</scope>
    <source>
        <strain evidence="1 2">S4</strain>
    </source>
</reference>
<reference evidence="1 2" key="1">
    <citation type="submission" date="2016-08" db="EMBL/GenBank/DDBJ databases">
        <title>A Parts List for Fungal Cellulosomes Revealed by Comparative Genomics.</title>
        <authorList>
            <consortium name="DOE Joint Genome Institute"/>
            <person name="Haitjema C.H."/>
            <person name="Gilmore S.P."/>
            <person name="Henske J.K."/>
            <person name="Solomon K.V."/>
            <person name="De Groot R."/>
            <person name="Kuo A."/>
            <person name="Mondo S.J."/>
            <person name="Salamov A.A."/>
            <person name="Labutti K."/>
            <person name="Zhao Z."/>
            <person name="Chiniquy J."/>
            <person name="Barry K."/>
            <person name="Brewer H.M."/>
            <person name="Purvine S.O."/>
            <person name="Wright A.T."/>
            <person name="Boxma B."/>
            <person name="Van Alen T."/>
            <person name="Hackstein J.H."/>
            <person name="Baker S.E."/>
            <person name="Grigoriev I.V."/>
            <person name="O'Malley M.A."/>
        </authorList>
    </citation>
    <scope>NUCLEOTIDE SEQUENCE [LARGE SCALE GENOMIC DNA]</scope>
    <source>
        <strain evidence="1 2">S4</strain>
    </source>
</reference>
<dbReference type="OrthoDB" id="2104657at2759"/>
<comment type="caution">
    <text evidence="1">The sequence shown here is derived from an EMBL/GenBank/DDBJ whole genome shotgun (WGS) entry which is preliminary data.</text>
</comment>
<accession>A0A1Y1UWQ7</accession>
<dbReference type="Pfam" id="PF12541">
    <property type="entry name" value="DUF3737"/>
    <property type="match status" value="2"/>
</dbReference>
<evidence type="ECO:0000313" key="1">
    <source>
        <dbReference type="EMBL" id="ORX42520.1"/>
    </source>
</evidence>
<protein>
    <submittedName>
        <fullName evidence="1">Uncharacterized protein</fullName>
    </submittedName>
</protein>
<dbReference type="Proteomes" id="UP000193944">
    <property type="component" value="Unassembled WGS sequence"/>
</dbReference>
<dbReference type="InterPro" id="IPR022208">
    <property type="entry name" value="DUF3737"/>
</dbReference>
<proteinExistence type="predicted"/>
<sequence>MIDIAQNSALQNSNLFKVQQPQLKTINVIENKTYDEERALYNVKDTYIKNCTFAGPRDGESSLKESRNIVVDSCNFSLRYPLWHNQKYVLKNSNLDEKTRAPIWYANNGYIDSCKIESVKCLREFKNSVVKGEYLAGFQRILTLIIVKSLKLKLNIKGHVDSIKNPKSGKITVDSVGEIILEVLLWKKCPNYY</sequence>
<evidence type="ECO:0000313" key="2">
    <source>
        <dbReference type="Proteomes" id="UP000193944"/>
    </source>
</evidence>
<gene>
    <name evidence="1" type="ORF">BCR32DRAFT_331032</name>
</gene>
<dbReference type="EMBL" id="MCFG01000818">
    <property type="protein sequence ID" value="ORX42520.1"/>
    <property type="molecule type" value="Genomic_DNA"/>
</dbReference>
<dbReference type="AlphaFoldDB" id="A0A1Y1UWQ7"/>